<name>A0A6I2GRS8_9LACT</name>
<organism evidence="1 2">
    <name type="scientific">Fundicoccus ignavus</name>
    <dbReference type="NCBI Taxonomy" id="2664442"/>
    <lineage>
        <taxon>Bacteria</taxon>
        <taxon>Bacillati</taxon>
        <taxon>Bacillota</taxon>
        <taxon>Bacilli</taxon>
        <taxon>Lactobacillales</taxon>
        <taxon>Aerococcaceae</taxon>
        <taxon>Fundicoccus</taxon>
    </lineage>
</organism>
<evidence type="ECO:0000313" key="1">
    <source>
        <dbReference type="EMBL" id="MRI86175.1"/>
    </source>
</evidence>
<dbReference type="RefSeq" id="WP_153863895.1">
    <property type="nucleotide sequence ID" value="NZ_WJQS01000009.1"/>
</dbReference>
<keyword evidence="2" id="KW-1185">Reference proteome</keyword>
<accession>A0A6I2GRS8</accession>
<protein>
    <submittedName>
        <fullName evidence="1">Uncharacterized protein</fullName>
    </submittedName>
</protein>
<reference evidence="1 2" key="1">
    <citation type="submission" date="2019-11" db="EMBL/GenBank/DDBJ databases">
        <title>Characterisation of Fundicoccus ignavus gen. nov. sp. nov., a novel genus of the family Aerococcaceae isolated from bulk tank milk.</title>
        <authorList>
            <person name="Siebert A."/>
            <person name="Huptas C."/>
            <person name="Wenning M."/>
            <person name="Scherer S."/>
            <person name="Doll E.V."/>
        </authorList>
    </citation>
    <scope>NUCLEOTIDE SEQUENCE [LARGE SCALE GENOMIC DNA]</scope>
    <source>
        <strain evidence="1 2">WS4759</strain>
    </source>
</reference>
<dbReference type="Proteomes" id="UP000430975">
    <property type="component" value="Unassembled WGS sequence"/>
</dbReference>
<comment type="caution">
    <text evidence="1">The sequence shown here is derived from an EMBL/GenBank/DDBJ whole genome shotgun (WGS) entry which is preliminary data.</text>
</comment>
<dbReference type="AlphaFoldDB" id="A0A6I2GRS8"/>
<dbReference type="EMBL" id="WJQS01000009">
    <property type="protein sequence ID" value="MRI86175.1"/>
    <property type="molecule type" value="Genomic_DNA"/>
</dbReference>
<evidence type="ECO:0000313" key="2">
    <source>
        <dbReference type="Proteomes" id="UP000430975"/>
    </source>
</evidence>
<gene>
    <name evidence="1" type="ORF">GIY09_09995</name>
</gene>
<sequence>MRPGGVLTGNLDSTNESTEISAKEDQQILALQFAEITEAPQFPSYKLVFSNPEYTLIEGKLIIKFQGNRIWELSKGEEDLQLVDGKNSVFTLIQEE</sequence>
<proteinExistence type="predicted"/>